<reference evidence="2 3" key="1">
    <citation type="journal article" date="2017" name="Gigascience">
        <title>Draft genome of the honey bee ectoparasitic mite, Tropilaelaps mercedesae, is shaped by the parasitic life history.</title>
        <authorList>
            <person name="Dong X."/>
            <person name="Armstrong S.D."/>
            <person name="Xia D."/>
            <person name="Makepeace B.L."/>
            <person name="Darby A.C."/>
            <person name="Kadowaki T."/>
        </authorList>
    </citation>
    <scope>NUCLEOTIDE SEQUENCE [LARGE SCALE GENOMIC DNA]</scope>
    <source>
        <strain evidence="2">Wuxi-XJTLU</strain>
    </source>
</reference>
<keyword evidence="3" id="KW-1185">Reference proteome</keyword>
<dbReference type="Proteomes" id="UP000192247">
    <property type="component" value="Unassembled WGS sequence"/>
</dbReference>
<dbReference type="InterPro" id="IPR036637">
    <property type="entry name" value="Phosphohistidine_dom_sf"/>
</dbReference>
<feature type="domain" description="PEP-utilising enzyme mobile" evidence="1">
    <location>
        <begin position="279"/>
        <end position="350"/>
    </location>
</feature>
<dbReference type="PANTHER" id="PTHR43615">
    <property type="entry name" value="PHOSPHOENOLPYRUVATE SYNTHASE-RELATED"/>
    <property type="match status" value="1"/>
</dbReference>
<comment type="caution">
    <text evidence="2">The sequence shown here is derived from an EMBL/GenBank/DDBJ whole genome shotgun (WGS) entry which is preliminary data.</text>
</comment>
<sequence length="382" mass="42973">AKWLPQIFWRYNHYACKKKVHFPTDKMSIEELFDGFIKAFNITIEHATRQYLEATHGSSLWSGDIVTYLQSISDETMETLYGDMSKLLASVDDVVICEVPRALENLSRIIESEISKQTFINASDDKALALLKDEVGHPLSSKAFYKFLENHGHRGYNEFDVYRKPWALDSTPVITILKTLVRNGSEESKIKQTKSVWKSLNGLTCKLNLWQKAYHRKKLFPKLVELQFPECCRGTPKLTDDEFPILEGNSKKMKGFPISAGRTQAKARVIRNLDEAQTIQRGEVLITYAIDISWSSYFPLLGGVATELGGLMSHGAMVAREYDLPCVVGLIGATKVFHTGDLVLLDGADGILTRIEEAKAQNNAWLRSATPIPMASTVDEVH</sequence>
<dbReference type="InterPro" id="IPR008279">
    <property type="entry name" value="PEP-util_enz_mobile_dom"/>
</dbReference>
<name>A0A1V9XUJ8_9ACAR</name>
<dbReference type="InterPro" id="IPR051549">
    <property type="entry name" value="PEP_Utilizing_Enz"/>
</dbReference>
<dbReference type="SUPFAM" id="SSF52009">
    <property type="entry name" value="Phosphohistidine domain"/>
    <property type="match status" value="1"/>
</dbReference>
<proteinExistence type="predicted"/>
<dbReference type="PANTHER" id="PTHR43615:SF1">
    <property type="entry name" value="PPDK_N DOMAIN-CONTAINING PROTEIN"/>
    <property type="match status" value="1"/>
</dbReference>
<dbReference type="Gene3D" id="3.50.30.10">
    <property type="entry name" value="Phosphohistidine domain"/>
    <property type="match status" value="1"/>
</dbReference>
<dbReference type="STRING" id="418985.A0A1V9XUJ8"/>
<dbReference type="InParanoid" id="A0A1V9XUJ8"/>
<dbReference type="EMBL" id="MNPL01003934">
    <property type="protein sequence ID" value="OQR77102.1"/>
    <property type="molecule type" value="Genomic_DNA"/>
</dbReference>
<protein>
    <submittedName>
        <fullName evidence="2">Chondramide synthase cmdD-like</fullName>
    </submittedName>
</protein>
<evidence type="ECO:0000313" key="3">
    <source>
        <dbReference type="Proteomes" id="UP000192247"/>
    </source>
</evidence>
<evidence type="ECO:0000313" key="2">
    <source>
        <dbReference type="EMBL" id="OQR77102.1"/>
    </source>
</evidence>
<feature type="non-terminal residue" evidence="2">
    <location>
        <position position="1"/>
    </location>
</feature>
<dbReference type="AlphaFoldDB" id="A0A1V9XUJ8"/>
<dbReference type="Pfam" id="PF00391">
    <property type="entry name" value="PEP-utilizers"/>
    <property type="match status" value="1"/>
</dbReference>
<accession>A0A1V9XUJ8</accession>
<gene>
    <name evidence="2" type="ORF">BIW11_07329</name>
</gene>
<evidence type="ECO:0000259" key="1">
    <source>
        <dbReference type="Pfam" id="PF00391"/>
    </source>
</evidence>
<dbReference type="OrthoDB" id="6123450at2759"/>
<organism evidence="2 3">
    <name type="scientific">Tropilaelaps mercedesae</name>
    <dbReference type="NCBI Taxonomy" id="418985"/>
    <lineage>
        <taxon>Eukaryota</taxon>
        <taxon>Metazoa</taxon>
        <taxon>Ecdysozoa</taxon>
        <taxon>Arthropoda</taxon>
        <taxon>Chelicerata</taxon>
        <taxon>Arachnida</taxon>
        <taxon>Acari</taxon>
        <taxon>Parasitiformes</taxon>
        <taxon>Mesostigmata</taxon>
        <taxon>Gamasina</taxon>
        <taxon>Dermanyssoidea</taxon>
        <taxon>Laelapidae</taxon>
        <taxon>Tropilaelaps</taxon>
    </lineage>
</organism>
<dbReference type="GO" id="GO:0016772">
    <property type="term" value="F:transferase activity, transferring phosphorus-containing groups"/>
    <property type="evidence" value="ECO:0007669"/>
    <property type="project" value="InterPro"/>
</dbReference>